<accession>A0ACC0NKN5</accession>
<evidence type="ECO:0000313" key="2">
    <source>
        <dbReference type="Proteomes" id="UP001062846"/>
    </source>
</evidence>
<sequence length="940" mass="105096">MKPIGACIFVVYFLMIFASLVRFYVFAMPPGGSKMLAVDVSIEPYQWLGRSPSHHEVLTPVQLLPRLQNHHNHTQAARTTTLRTSLAMDQEEKKQVQSIRDQLKGHSLPDGGKILGSINLSSSEFTATNNRAHIVRQYESGSTASERKSTRETPDRKGSTFSLFSLEDLRQYFVNKLIDVVSNVVRKLLMVYVLLHLLAIVIFCSKESPHLCVRSSTQPPASQRILLSLSDDFAATIDNSPYEKTRKPQYYPLPYKETRKPQYYPPYEETGKPQYLPYIKPVPPPPPKAPEKPKEPEKPKLPPRGQVKQKLPPRRGQVKWIVSENLQQYFGHTRKDVAAYFGVSVSTFKRMCRQQGITQWQNRMGSSGSVSKPPDQHGERNASTARETPSHNVQTGMEGELFGQNEVANVFRRDFMGGPIALNTSTARETPSHNVQTGMEGEPVGQNQESNECQQDFMERQFALNTESGLIMVSRPPDQHGEMNTSTACERPSHNVQTGMKGELFGQNEVANVFRRDFMGGPIALNRESGLIMVSRPPDQHGERNTSTSCETPSHNVETRMEGELFGQNEVANVFRRDFMGGPIALNRESGLIMVLRPPDQHGERNTSIACRTPSCNVETGMEVELVGQNQEANVFRRDFTEGPTALNTENGLIIGSSSQVNDQSTLSTPYQNHNALVFPQPRIRSMLSENRGGSIDWRNSLASQAEPFSDRHISGSINLAFPTWLDQAAPSQHAEGHSVQSTVYPYHNAVHHFPEGHSRDPLDQLEGQTMQFPAHPNPNALGLPQFQIASSQVPSANEDRIASQVESFFMGHVSESSNLAFPEYSDAAAPIHPVATILTERQDTRSVKVKATYGDSIIKFQLPLTSGIKELMQEVSKAPDCELGSFDVYYKDEDGDWILMTRDYNVSEYLQLLNSLGNQATKLKVRKKVPNTTNICETC</sequence>
<gene>
    <name evidence="1" type="ORF">RHMOL_Rhmol05G0027600</name>
</gene>
<protein>
    <submittedName>
        <fullName evidence="1">Uncharacterized protein</fullName>
    </submittedName>
</protein>
<reference evidence="1" key="1">
    <citation type="submission" date="2022-02" db="EMBL/GenBank/DDBJ databases">
        <title>Plant Genome Project.</title>
        <authorList>
            <person name="Zhang R.-G."/>
        </authorList>
    </citation>
    <scope>NUCLEOTIDE SEQUENCE</scope>
    <source>
        <strain evidence="1">AT1</strain>
    </source>
</reference>
<name>A0ACC0NKN5_RHOML</name>
<evidence type="ECO:0000313" key="1">
    <source>
        <dbReference type="EMBL" id="KAI8553589.1"/>
    </source>
</evidence>
<comment type="caution">
    <text evidence="1">The sequence shown here is derived from an EMBL/GenBank/DDBJ whole genome shotgun (WGS) entry which is preliminary data.</text>
</comment>
<dbReference type="Proteomes" id="UP001062846">
    <property type="component" value="Chromosome 5"/>
</dbReference>
<proteinExistence type="predicted"/>
<organism evidence="1 2">
    <name type="scientific">Rhododendron molle</name>
    <name type="common">Chinese azalea</name>
    <name type="synonym">Azalea mollis</name>
    <dbReference type="NCBI Taxonomy" id="49168"/>
    <lineage>
        <taxon>Eukaryota</taxon>
        <taxon>Viridiplantae</taxon>
        <taxon>Streptophyta</taxon>
        <taxon>Embryophyta</taxon>
        <taxon>Tracheophyta</taxon>
        <taxon>Spermatophyta</taxon>
        <taxon>Magnoliopsida</taxon>
        <taxon>eudicotyledons</taxon>
        <taxon>Gunneridae</taxon>
        <taxon>Pentapetalae</taxon>
        <taxon>asterids</taxon>
        <taxon>Ericales</taxon>
        <taxon>Ericaceae</taxon>
        <taxon>Ericoideae</taxon>
        <taxon>Rhodoreae</taxon>
        <taxon>Rhododendron</taxon>
    </lineage>
</organism>
<dbReference type="EMBL" id="CM046392">
    <property type="protein sequence ID" value="KAI8553589.1"/>
    <property type="molecule type" value="Genomic_DNA"/>
</dbReference>
<keyword evidence="2" id="KW-1185">Reference proteome</keyword>